<dbReference type="PANTHER" id="PTHR34821:SF2">
    <property type="entry name" value="INNER MEMBRANE PROTEIN YDCZ"/>
    <property type="match status" value="1"/>
</dbReference>
<organism evidence="2 3">
    <name type="scientific">Oceanithermus desulfurans NBRC 100063</name>
    <dbReference type="NCBI Taxonomy" id="1227550"/>
    <lineage>
        <taxon>Bacteria</taxon>
        <taxon>Thermotogati</taxon>
        <taxon>Deinococcota</taxon>
        <taxon>Deinococci</taxon>
        <taxon>Thermales</taxon>
        <taxon>Thermaceae</taxon>
        <taxon>Oceanithermus</taxon>
    </lineage>
</organism>
<keyword evidence="1" id="KW-1133">Transmembrane helix</keyword>
<evidence type="ECO:0000256" key="1">
    <source>
        <dbReference type="SAM" id="Phobius"/>
    </source>
</evidence>
<proteinExistence type="predicted"/>
<feature type="transmembrane region" description="Helical" evidence="1">
    <location>
        <begin position="120"/>
        <end position="138"/>
    </location>
</feature>
<evidence type="ECO:0000313" key="2">
    <source>
        <dbReference type="EMBL" id="GEM90011.1"/>
    </source>
</evidence>
<feature type="transmembrane region" description="Helical" evidence="1">
    <location>
        <begin position="150"/>
        <end position="170"/>
    </location>
</feature>
<evidence type="ECO:0008006" key="4">
    <source>
        <dbReference type="Google" id="ProtNLM"/>
    </source>
</evidence>
<dbReference type="EMBL" id="BJXN01000008">
    <property type="protein sequence ID" value="GEM90011.1"/>
    <property type="molecule type" value="Genomic_DNA"/>
</dbReference>
<protein>
    <recommendedName>
        <fullName evidence="4">EamA-like transporter family protein</fullName>
    </recommendedName>
</protein>
<feature type="transmembrane region" description="Helical" evidence="1">
    <location>
        <begin position="33"/>
        <end position="53"/>
    </location>
</feature>
<feature type="transmembrane region" description="Helical" evidence="1">
    <location>
        <begin position="92"/>
        <end position="113"/>
    </location>
</feature>
<reference evidence="2 3" key="1">
    <citation type="submission" date="2019-07" db="EMBL/GenBank/DDBJ databases">
        <title>Whole genome shotgun sequence of Oceanithermus desulfurans NBRC 100063.</title>
        <authorList>
            <person name="Hosoyama A."/>
            <person name="Uohara A."/>
            <person name="Ohji S."/>
            <person name="Ichikawa N."/>
        </authorList>
    </citation>
    <scope>NUCLEOTIDE SEQUENCE [LARGE SCALE GENOMIC DNA]</scope>
    <source>
        <strain evidence="2 3">NBRC 100063</strain>
    </source>
</reference>
<feature type="transmembrane region" description="Helical" evidence="1">
    <location>
        <begin position="65"/>
        <end position="86"/>
    </location>
</feature>
<dbReference type="AlphaFoldDB" id="A0A511RK24"/>
<dbReference type="Pfam" id="PF04657">
    <property type="entry name" value="DMT_YdcZ"/>
    <property type="match status" value="1"/>
</dbReference>
<dbReference type="Proteomes" id="UP000321827">
    <property type="component" value="Unassembled WGS sequence"/>
</dbReference>
<evidence type="ECO:0000313" key="3">
    <source>
        <dbReference type="Proteomes" id="UP000321827"/>
    </source>
</evidence>
<gene>
    <name evidence="2" type="ORF">ODE01S_14450</name>
</gene>
<dbReference type="RefSeq" id="WP_147147368.1">
    <property type="nucleotide sequence ID" value="NZ_BJXN01000008.1"/>
</dbReference>
<dbReference type="OrthoDB" id="7864805at2"/>
<dbReference type="PANTHER" id="PTHR34821">
    <property type="entry name" value="INNER MEMBRANE PROTEIN YDCZ"/>
    <property type="match status" value="1"/>
</dbReference>
<dbReference type="GO" id="GO:0005886">
    <property type="term" value="C:plasma membrane"/>
    <property type="evidence" value="ECO:0007669"/>
    <property type="project" value="TreeGrafter"/>
</dbReference>
<name>A0A511RK24_9DEIN</name>
<dbReference type="InterPro" id="IPR006750">
    <property type="entry name" value="YdcZ"/>
</dbReference>
<keyword evidence="1" id="KW-0812">Transmembrane</keyword>
<accession>A0A511RK24</accession>
<comment type="caution">
    <text evidence="2">The sequence shown here is derived from an EMBL/GenBank/DDBJ whole genome shotgun (WGS) entry which is preliminary data.</text>
</comment>
<keyword evidence="1" id="KW-0472">Membrane</keyword>
<sequence>MNLGLWAAATTGVLIAIIGPVNAALQARLGTWGMVAVVHLLGLAVGVVGLLLFERGPAAARADGTLRFLLLAGVVLALAVLAWAFRTAPDEGIPAFAFLGGVLGALVVVGTIVAIQHLGVLAALVTIVSSQLIAAALIDQFGLFELPVIALTPVRALGLLLVLAGVFMVAREG</sequence>